<evidence type="ECO:0000313" key="3">
    <source>
        <dbReference type="Proteomes" id="UP001055429"/>
    </source>
</evidence>
<protein>
    <recommendedName>
        <fullName evidence="4">Flagellar hook-length control protein FliK</fullName>
    </recommendedName>
</protein>
<feature type="compositionally biased region" description="Low complexity" evidence="1">
    <location>
        <begin position="40"/>
        <end position="49"/>
    </location>
</feature>
<evidence type="ECO:0000256" key="1">
    <source>
        <dbReference type="SAM" id="MobiDB-lite"/>
    </source>
</evidence>
<gene>
    <name evidence="2" type="ORF">M8231_14005</name>
</gene>
<dbReference type="Proteomes" id="UP001055429">
    <property type="component" value="Chromosome"/>
</dbReference>
<organism evidence="2 3">
    <name type="scientific">Brevundimonas albigilva</name>
    <dbReference type="NCBI Taxonomy" id="1312364"/>
    <lineage>
        <taxon>Bacteria</taxon>
        <taxon>Pseudomonadati</taxon>
        <taxon>Pseudomonadota</taxon>
        <taxon>Alphaproteobacteria</taxon>
        <taxon>Caulobacterales</taxon>
        <taxon>Caulobacteraceae</taxon>
        <taxon>Brevundimonas</taxon>
    </lineage>
</organism>
<name>A0ABY4SIT7_9CAUL</name>
<evidence type="ECO:0008006" key="4">
    <source>
        <dbReference type="Google" id="ProtNLM"/>
    </source>
</evidence>
<accession>A0ABY4SIT7</accession>
<feature type="compositionally biased region" description="Low complexity" evidence="1">
    <location>
        <begin position="60"/>
        <end position="77"/>
    </location>
</feature>
<feature type="region of interest" description="Disordered" evidence="1">
    <location>
        <begin position="40"/>
        <end position="93"/>
    </location>
</feature>
<dbReference type="EMBL" id="CP097649">
    <property type="protein sequence ID" value="URI14907.1"/>
    <property type="molecule type" value="Genomic_DNA"/>
</dbReference>
<sequence>MSAIRPGLPATTLPVPGETGRARQAQSAFFRAAMEAASPAAPASAAAAPAPTPPALRPVQTSQSASLGASQGAATGAEPTRLLRPGSLLDIRI</sequence>
<proteinExistence type="predicted"/>
<evidence type="ECO:0000313" key="2">
    <source>
        <dbReference type="EMBL" id="URI14907.1"/>
    </source>
</evidence>
<dbReference type="RefSeq" id="WP_249749454.1">
    <property type="nucleotide sequence ID" value="NZ_CP097298.1"/>
</dbReference>
<keyword evidence="3" id="KW-1185">Reference proteome</keyword>
<feature type="region of interest" description="Disordered" evidence="1">
    <location>
        <begin position="1"/>
        <end position="24"/>
    </location>
</feature>
<reference evidence="2" key="1">
    <citation type="submission" date="2022-05" db="EMBL/GenBank/DDBJ databases">
        <title>Brevundimonas albigilva TT17 genome sequence.</title>
        <authorList>
            <person name="Lee K."/>
            <person name="Son H."/>
        </authorList>
    </citation>
    <scope>NUCLEOTIDE SEQUENCE</scope>
    <source>
        <strain evidence="2">TT17</strain>
    </source>
</reference>